<comment type="pathway">
    <text evidence="10">Lipid metabolism; phospholipid metabolism.</text>
</comment>
<comment type="function">
    <text evidence="10">Catalyzes the reversible formation of acyl-phosphate (acyl-PO(4)) from acyl-[acyl-carrier-protein] (acyl-ACP). This enzyme utilizes acyl-ACP as fatty acyl donor, but not acyl-CoA.</text>
</comment>
<dbReference type="Proteomes" id="UP001557465">
    <property type="component" value="Unassembled WGS sequence"/>
</dbReference>
<organism evidence="12 13">
    <name type="scientific">Thioclava arctica</name>
    <dbReference type="NCBI Taxonomy" id="3238301"/>
    <lineage>
        <taxon>Bacteria</taxon>
        <taxon>Pseudomonadati</taxon>
        <taxon>Pseudomonadota</taxon>
        <taxon>Alphaproteobacteria</taxon>
        <taxon>Rhodobacterales</taxon>
        <taxon>Paracoccaceae</taxon>
        <taxon>Thioclava</taxon>
    </lineage>
</organism>
<comment type="similarity">
    <text evidence="10">Belongs to the PlsX family.</text>
</comment>
<keyword evidence="4 10" id="KW-0808">Transferase</keyword>
<dbReference type="PANTHER" id="PTHR30100:SF1">
    <property type="entry name" value="PHOSPHATE ACYLTRANSFERASE"/>
    <property type="match status" value="1"/>
</dbReference>
<evidence type="ECO:0000256" key="3">
    <source>
        <dbReference type="ARBA" id="ARBA00022516"/>
    </source>
</evidence>
<evidence type="ECO:0000256" key="4">
    <source>
        <dbReference type="ARBA" id="ARBA00022679"/>
    </source>
</evidence>
<keyword evidence="2 10" id="KW-0963">Cytoplasm</keyword>
<proteinExistence type="inferred from homology"/>
<feature type="region of interest" description="Disordered" evidence="11">
    <location>
        <begin position="1"/>
        <end position="36"/>
    </location>
</feature>
<comment type="subcellular location">
    <subcellularLocation>
        <location evidence="10">Cytoplasm</location>
    </subcellularLocation>
    <text evidence="10">Associated with the membrane possibly through PlsY.</text>
</comment>
<dbReference type="GO" id="GO:0043811">
    <property type="term" value="F:phosphate:acyl-[acyl carrier protein] acyltransferase activity"/>
    <property type="evidence" value="ECO:0007669"/>
    <property type="project" value="UniProtKB-EC"/>
</dbReference>
<keyword evidence="5 10" id="KW-0443">Lipid metabolism</keyword>
<evidence type="ECO:0000256" key="1">
    <source>
        <dbReference type="ARBA" id="ARBA00001232"/>
    </source>
</evidence>
<evidence type="ECO:0000256" key="10">
    <source>
        <dbReference type="HAMAP-Rule" id="MF_00019"/>
    </source>
</evidence>
<dbReference type="NCBIfam" id="TIGR00182">
    <property type="entry name" value="plsX"/>
    <property type="match status" value="1"/>
</dbReference>
<keyword evidence="12" id="KW-0012">Acyltransferase</keyword>
<dbReference type="EC" id="2.3.1.274" evidence="8 10"/>
<comment type="catalytic activity">
    <reaction evidence="1 10">
        <text>a fatty acyl-[ACP] + phosphate = an acyl phosphate + holo-[ACP]</text>
        <dbReference type="Rhea" id="RHEA:42292"/>
        <dbReference type="Rhea" id="RHEA-COMP:9685"/>
        <dbReference type="Rhea" id="RHEA-COMP:14125"/>
        <dbReference type="ChEBI" id="CHEBI:43474"/>
        <dbReference type="ChEBI" id="CHEBI:59918"/>
        <dbReference type="ChEBI" id="CHEBI:64479"/>
        <dbReference type="ChEBI" id="CHEBI:138651"/>
        <dbReference type="EC" id="2.3.1.274"/>
    </reaction>
</comment>
<comment type="subunit">
    <text evidence="9 10">Homodimer. Probably interacts with PlsY.</text>
</comment>
<sequence length="397" mass="41336">MTRAAHVMPNAQDQQQTGLSDTAAQAQANPRGKAPADAGAVVISIDAMGGDLGPEATLGGVAIAARQTPALRFIVHGPEATLSPLIAKFALQDCVDLRHADRAVTMEDKPAQVMRSGKDTSMWSAIESVREHEADVAVSCGNTGALMAISMIRLRKLKGVNRPAIASFWPSRGPAGWNVMLDMGADVKADAPDLLTYALMGTSYARNALGLTRPRVGLLNVGTEEHKGRAELKEAYEMMGRAQEAGGFEFVGFVEGNHLPADRADVIVTDGFTGNIALKTGEGTAKFVSELLREALTSSLLAKLGALLAMGALKRLRAKVDPRRANGGVFLGLNGTVVKSHGSADATGFAAAISLAARLAQSGFGAKLAARVALALPEGQDSATQDAQASEISESSQ</sequence>
<evidence type="ECO:0000256" key="7">
    <source>
        <dbReference type="ARBA" id="ARBA00023264"/>
    </source>
</evidence>
<evidence type="ECO:0000256" key="5">
    <source>
        <dbReference type="ARBA" id="ARBA00023098"/>
    </source>
</evidence>
<dbReference type="PANTHER" id="PTHR30100">
    <property type="entry name" value="FATTY ACID/PHOSPHOLIPID SYNTHESIS PROTEIN PLSX"/>
    <property type="match status" value="1"/>
</dbReference>
<name>A0ABV3TN52_9RHOB</name>
<dbReference type="PIRSF" id="PIRSF002465">
    <property type="entry name" value="Phsphlp_syn_PlsX"/>
    <property type="match status" value="1"/>
</dbReference>
<dbReference type="EMBL" id="JBFRYC010000006">
    <property type="protein sequence ID" value="MEX1662398.1"/>
    <property type="molecule type" value="Genomic_DNA"/>
</dbReference>
<keyword evidence="6 10" id="KW-0594">Phospholipid biosynthesis</keyword>
<keyword evidence="7 10" id="KW-1208">Phospholipid metabolism</keyword>
<dbReference type="Pfam" id="PF02504">
    <property type="entry name" value="FA_synthesis"/>
    <property type="match status" value="1"/>
</dbReference>
<protein>
    <recommendedName>
        <fullName evidence="8 10">Phosphate acyltransferase</fullName>
        <ecNumber evidence="8 10">2.3.1.274</ecNumber>
    </recommendedName>
    <alternativeName>
        <fullName evidence="10">Acyl-ACP phosphotransacylase</fullName>
    </alternativeName>
    <alternativeName>
        <fullName evidence="10">Acyl-[acyl-carrier-protein]--phosphate acyltransferase</fullName>
    </alternativeName>
    <alternativeName>
        <fullName evidence="10">Phosphate-acyl-ACP acyltransferase</fullName>
    </alternativeName>
</protein>
<evidence type="ECO:0000256" key="2">
    <source>
        <dbReference type="ARBA" id="ARBA00022490"/>
    </source>
</evidence>
<accession>A0ABV3TN52</accession>
<dbReference type="InterPro" id="IPR012281">
    <property type="entry name" value="Phospholipid_synth_PlsX-like"/>
</dbReference>
<gene>
    <name evidence="10 12" type="primary">plsX</name>
    <name evidence="12" type="ORF">AB4874_12175</name>
</gene>
<feature type="compositionally biased region" description="Polar residues" evidence="11">
    <location>
        <begin position="11"/>
        <end position="28"/>
    </location>
</feature>
<dbReference type="Gene3D" id="3.40.718.10">
    <property type="entry name" value="Isopropylmalate Dehydrogenase"/>
    <property type="match status" value="1"/>
</dbReference>
<dbReference type="SUPFAM" id="SSF53659">
    <property type="entry name" value="Isocitrate/Isopropylmalate dehydrogenase-like"/>
    <property type="match status" value="1"/>
</dbReference>
<reference evidence="12 13" key="1">
    <citation type="journal article" date="2011" name="Int. J. Syst. Evol. Microbiol.">
        <title>Zhongshania antarctica gen. nov., sp. nov. and Zhongshania guokunii sp. nov., gammaproteobacteria respectively isolated from coastal attached (fast) ice and surface seawater of the Antarctic.</title>
        <authorList>
            <person name="Li H.J."/>
            <person name="Zhang X.Y."/>
            <person name="Chen C.X."/>
            <person name="Zhang Y.J."/>
            <person name="Gao Z.M."/>
            <person name="Yu Y."/>
            <person name="Chen X.L."/>
            <person name="Chen B."/>
            <person name="Zhang Y.Z."/>
        </authorList>
    </citation>
    <scope>NUCLEOTIDE SEQUENCE [LARGE SCALE GENOMIC DNA]</scope>
    <source>
        <strain evidence="12 13">15-R06ZXC-3</strain>
    </source>
</reference>
<keyword evidence="3 10" id="KW-0444">Lipid biosynthesis</keyword>
<dbReference type="InterPro" id="IPR003664">
    <property type="entry name" value="FA_synthesis"/>
</dbReference>
<evidence type="ECO:0000256" key="11">
    <source>
        <dbReference type="SAM" id="MobiDB-lite"/>
    </source>
</evidence>
<evidence type="ECO:0000256" key="6">
    <source>
        <dbReference type="ARBA" id="ARBA00023209"/>
    </source>
</evidence>
<evidence type="ECO:0000313" key="12">
    <source>
        <dbReference type="EMBL" id="MEX1662398.1"/>
    </source>
</evidence>
<keyword evidence="13" id="KW-1185">Reference proteome</keyword>
<comment type="caution">
    <text evidence="12">The sequence shown here is derived from an EMBL/GenBank/DDBJ whole genome shotgun (WGS) entry which is preliminary data.</text>
</comment>
<dbReference type="HAMAP" id="MF_00019">
    <property type="entry name" value="PlsX"/>
    <property type="match status" value="1"/>
</dbReference>
<evidence type="ECO:0000256" key="8">
    <source>
        <dbReference type="ARBA" id="ARBA00024069"/>
    </source>
</evidence>
<evidence type="ECO:0000313" key="13">
    <source>
        <dbReference type="Proteomes" id="UP001557465"/>
    </source>
</evidence>
<evidence type="ECO:0000256" key="9">
    <source>
        <dbReference type="ARBA" id="ARBA00046608"/>
    </source>
</evidence>